<evidence type="ECO:0000256" key="4">
    <source>
        <dbReference type="ARBA" id="ARBA00022547"/>
    </source>
</evidence>
<organism evidence="12 13">
    <name type="scientific">Ureaplasma zalophigenitalium</name>
    <dbReference type="NCBI Taxonomy" id="907723"/>
    <lineage>
        <taxon>Bacteria</taxon>
        <taxon>Bacillati</taxon>
        <taxon>Mycoplasmatota</taxon>
        <taxon>Mycoplasmoidales</taxon>
        <taxon>Mycoplasmoidaceae</taxon>
        <taxon>Ureaplasma</taxon>
    </lineage>
</organism>
<evidence type="ECO:0000256" key="10">
    <source>
        <dbReference type="ARBA" id="ARBA00023310"/>
    </source>
</evidence>
<protein>
    <submittedName>
        <fullName evidence="12">F0F1 ATP synthase subunit A</fullName>
    </submittedName>
</protein>
<keyword evidence="5 11" id="KW-0812">Transmembrane</keyword>
<evidence type="ECO:0000256" key="1">
    <source>
        <dbReference type="ARBA" id="ARBA00004141"/>
    </source>
</evidence>
<dbReference type="CDD" id="cd00310">
    <property type="entry name" value="ATP-synt_Fo_a_6"/>
    <property type="match status" value="1"/>
</dbReference>
<dbReference type="InterPro" id="IPR000568">
    <property type="entry name" value="ATP_synth_F0_asu"/>
</dbReference>
<feature type="transmembrane region" description="Helical" evidence="11">
    <location>
        <begin position="12"/>
        <end position="37"/>
    </location>
</feature>
<dbReference type="InterPro" id="IPR023011">
    <property type="entry name" value="ATP_synth_F0_asu_AS"/>
</dbReference>
<dbReference type="InterPro" id="IPR045082">
    <property type="entry name" value="ATP_syn_F0_a_bact/chloroplast"/>
</dbReference>
<dbReference type="NCBIfam" id="NF004485">
    <property type="entry name" value="PRK05815.3-3"/>
    <property type="match status" value="1"/>
</dbReference>
<dbReference type="SUPFAM" id="SSF81336">
    <property type="entry name" value="F1F0 ATP synthase subunit A"/>
    <property type="match status" value="1"/>
</dbReference>
<dbReference type="Pfam" id="PF00119">
    <property type="entry name" value="ATP-synt_A"/>
    <property type="match status" value="1"/>
</dbReference>
<keyword evidence="3" id="KW-0813">Transport</keyword>
<evidence type="ECO:0000256" key="3">
    <source>
        <dbReference type="ARBA" id="ARBA00022448"/>
    </source>
</evidence>
<dbReference type="Proteomes" id="UP001207252">
    <property type="component" value="Unassembled WGS sequence"/>
</dbReference>
<feature type="transmembrane region" description="Helical" evidence="11">
    <location>
        <begin position="104"/>
        <end position="122"/>
    </location>
</feature>
<proteinExistence type="inferred from homology"/>
<gene>
    <name evidence="12" type="ORF">OF365_02560</name>
</gene>
<evidence type="ECO:0000256" key="11">
    <source>
        <dbReference type="SAM" id="Phobius"/>
    </source>
</evidence>
<evidence type="ECO:0000256" key="7">
    <source>
        <dbReference type="ARBA" id="ARBA00022989"/>
    </source>
</evidence>
<feature type="transmembrane region" description="Helical" evidence="11">
    <location>
        <begin position="189"/>
        <end position="210"/>
    </location>
</feature>
<keyword evidence="6" id="KW-0375">Hydrogen ion transport</keyword>
<dbReference type="PRINTS" id="PR00123">
    <property type="entry name" value="ATPASEA"/>
</dbReference>
<accession>A0ABT3BPU2</accession>
<evidence type="ECO:0000256" key="2">
    <source>
        <dbReference type="ARBA" id="ARBA00006810"/>
    </source>
</evidence>
<feature type="transmembrane region" description="Helical" evidence="11">
    <location>
        <begin position="75"/>
        <end position="97"/>
    </location>
</feature>
<evidence type="ECO:0000256" key="9">
    <source>
        <dbReference type="ARBA" id="ARBA00023136"/>
    </source>
</evidence>
<keyword evidence="13" id="KW-1185">Reference proteome</keyword>
<keyword evidence="7 11" id="KW-1133">Transmembrane helix</keyword>
<evidence type="ECO:0000256" key="8">
    <source>
        <dbReference type="ARBA" id="ARBA00023065"/>
    </source>
</evidence>
<evidence type="ECO:0000256" key="6">
    <source>
        <dbReference type="ARBA" id="ARBA00022781"/>
    </source>
</evidence>
<keyword evidence="4" id="KW-0138">CF(0)</keyword>
<dbReference type="Gene3D" id="1.20.120.220">
    <property type="entry name" value="ATP synthase, F0 complex, subunit A"/>
    <property type="match status" value="1"/>
</dbReference>
<keyword evidence="9 11" id="KW-0472">Membrane</keyword>
<keyword evidence="8" id="KW-0406">Ion transport</keyword>
<dbReference type="PROSITE" id="PS00449">
    <property type="entry name" value="ATPASE_A"/>
    <property type="match status" value="1"/>
</dbReference>
<dbReference type="EMBL" id="JAOXHJ010000006">
    <property type="protein sequence ID" value="MCV3754246.1"/>
    <property type="molecule type" value="Genomic_DNA"/>
</dbReference>
<keyword evidence="10" id="KW-0066">ATP synthesis</keyword>
<evidence type="ECO:0000313" key="13">
    <source>
        <dbReference type="Proteomes" id="UP001207252"/>
    </source>
</evidence>
<feature type="transmembrane region" description="Helical" evidence="11">
    <location>
        <begin position="164"/>
        <end position="183"/>
    </location>
</feature>
<comment type="similarity">
    <text evidence="2">Belongs to the ATPase A chain family.</text>
</comment>
<sequence length="277" mass="30704">MENYKPLDVLVAIPHIGAVIMVTLIILTISLVYYFNVRKLKVHDVPNRFVLIIQAIVNFFKGIVVDTMGPKHVKLAPWILFTFVYIFTANMVSLFGFKEATTALSVPLGMAIASVFGGQIVALRYQKASFFLKFAFKIKGIPVMINPLEIVSKFSPIISLTFRLWGNITAAAILLNITFWAFAGFTDAFPFIGLSIIAAVTILPILIGYFTMFAGTIQAFVFTLLTSVTWGLEIKEGEEHFEHLAHKKAEKEAAKRALEASANQPVEQQIATQTNVA</sequence>
<dbReference type="InterPro" id="IPR035908">
    <property type="entry name" value="F0_ATP_A_sf"/>
</dbReference>
<dbReference type="PANTHER" id="PTHR42823">
    <property type="entry name" value="ATP SYNTHASE SUBUNIT A, CHLOROPLASTIC"/>
    <property type="match status" value="1"/>
</dbReference>
<dbReference type="PANTHER" id="PTHR42823:SF3">
    <property type="entry name" value="ATP SYNTHASE SUBUNIT A, CHLOROPLASTIC"/>
    <property type="match status" value="1"/>
</dbReference>
<evidence type="ECO:0000256" key="5">
    <source>
        <dbReference type="ARBA" id="ARBA00022692"/>
    </source>
</evidence>
<reference evidence="12 13" key="1">
    <citation type="journal article" date="2020" name="Int. J. Syst. Evol. Microbiol.">
        <title>Ureaplasma miroungigenitalium sp. nov. isolated from northern elephant seals (Mirounga angustirostris) and Ureaplasma zalophigenitalium sp. nov. isolated from California sea lions (Zalophus californianus).</title>
        <authorList>
            <person name="Volokhov D.V."/>
            <person name="Gulland F.M."/>
            <person name="Gao Y."/>
            <person name="Chizhikov V.E."/>
        </authorList>
    </citation>
    <scope>NUCLEOTIDE SEQUENCE [LARGE SCALE GENOMIC DNA]</scope>
    <source>
        <strain evidence="12 13">CSL7644-GEN</strain>
    </source>
</reference>
<name>A0ABT3BPU2_9BACT</name>
<evidence type="ECO:0000313" key="12">
    <source>
        <dbReference type="EMBL" id="MCV3754246.1"/>
    </source>
</evidence>
<comment type="caution">
    <text evidence="12">The sequence shown here is derived from an EMBL/GenBank/DDBJ whole genome shotgun (WGS) entry which is preliminary data.</text>
</comment>
<comment type="subcellular location">
    <subcellularLocation>
        <location evidence="1">Membrane</location>
        <topology evidence="1">Multi-pass membrane protein</topology>
    </subcellularLocation>
</comment>
<feature type="transmembrane region" description="Helical" evidence="11">
    <location>
        <begin position="49"/>
        <end position="69"/>
    </location>
</feature>
<dbReference type="RefSeq" id="WP_263818049.1">
    <property type="nucleotide sequence ID" value="NZ_JAOXHJ010000006.1"/>
</dbReference>